<keyword evidence="5" id="KW-0812">Transmembrane</keyword>
<protein>
    <submittedName>
        <fullName evidence="6">DNA-binding protein HU</fullName>
    </submittedName>
</protein>
<dbReference type="eggNOG" id="COG0776">
    <property type="taxonomic scope" value="Bacteria"/>
</dbReference>
<evidence type="ECO:0000256" key="5">
    <source>
        <dbReference type="SAM" id="Phobius"/>
    </source>
</evidence>
<dbReference type="GO" id="GO:0005829">
    <property type="term" value="C:cytosol"/>
    <property type="evidence" value="ECO:0007669"/>
    <property type="project" value="TreeGrafter"/>
</dbReference>
<sequence length="499" mass="55912">MPNKNTPREKSMQASSTESVTLSVLAERVNRRLSDKSLDDNKIKQVINSFFDTVRRDILDNGSFKLLGFGTFDRMLVDEKERTDRVTGETIFTPGYYKIKFVPVSALAKRVNKPYEHLQPEVIEEAPVEEEAKPEPDETPIDPATEALRDAFDEIDDPDIDQGQTDEPRFDFSSEAPPSAASENIRYAPQFTHHAAPDPYAPQSAPYAAPDHYVQTADMSHCSVSPVYDAETQRKRSGEIDGKAAVENQTVRHAVIQQQIIEQQIVQQHVIQNRHAGELPETEDNVYDTDYDGDDYEEGSQRYISRCWFFAGVAVVLTALMIGALAYVLTHRTPKAAAKSVREMPKTVVAEPKTVVTEAAPEIRTVSLRIAADDNLYAALAQAEYGERNLWPYIFSANMLRYPDPDNPGAARELVVPSKPDRAIDRRDIELSVIDVYDSYRSLIAANPRGRAAAIRKEHAVISLICGESLYSGFIDKYAIRFNVEDVSTAREQIKNAAR</sequence>
<dbReference type="Proteomes" id="UP000016646">
    <property type="component" value="Unassembled WGS sequence"/>
</dbReference>
<dbReference type="Proteomes" id="UP000016412">
    <property type="component" value="Unassembled WGS sequence"/>
</dbReference>
<dbReference type="SMART" id="SM00411">
    <property type="entry name" value="BHL"/>
    <property type="match status" value="1"/>
</dbReference>
<evidence type="ECO:0000256" key="4">
    <source>
        <dbReference type="SAM" id="MobiDB-lite"/>
    </source>
</evidence>
<feature type="transmembrane region" description="Helical" evidence="5">
    <location>
        <begin position="308"/>
        <end position="329"/>
    </location>
</feature>
<dbReference type="PANTHER" id="PTHR33175">
    <property type="entry name" value="DNA-BINDING PROTEIN HU"/>
    <property type="match status" value="1"/>
</dbReference>
<keyword evidence="5" id="KW-1133">Transmembrane helix</keyword>
<keyword evidence="5" id="KW-0472">Membrane</keyword>
<dbReference type="EMBL" id="AVQI01000050">
    <property type="protein sequence ID" value="ERK02711.1"/>
    <property type="molecule type" value="Genomic_DNA"/>
</dbReference>
<evidence type="ECO:0000256" key="2">
    <source>
        <dbReference type="ARBA" id="ARBA00023125"/>
    </source>
</evidence>
<dbReference type="GO" id="GO:0030527">
    <property type="term" value="F:structural constituent of chromatin"/>
    <property type="evidence" value="ECO:0007669"/>
    <property type="project" value="InterPro"/>
</dbReference>
<dbReference type="PANTHER" id="PTHR33175:SF2">
    <property type="entry name" value="INTEGRATION HOST FACTOR SUBUNIT ALPHA"/>
    <property type="match status" value="1"/>
</dbReference>
<gene>
    <name evidence="6" type="primary">hup_3</name>
    <name evidence="7" type="synonym">hup_2</name>
    <name evidence="7" type="ORF">HMPREF0860_0095</name>
    <name evidence="6" type="ORF">HMPREF1325_2342</name>
</gene>
<dbReference type="RefSeq" id="WP_021329517.1">
    <property type="nucleotide sequence ID" value="NZ_AUZJ01000009.1"/>
</dbReference>
<organism evidence="6 8">
    <name type="scientific">Treponema socranskii subsp. socranskii VPI DR56BR1116 = ATCC 35536</name>
    <dbReference type="NCBI Taxonomy" id="1125725"/>
    <lineage>
        <taxon>Bacteria</taxon>
        <taxon>Pseudomonadati</taxon>
        <taxon>Spirochaetota</taxon>
        <taxon>Spirochaetia</taxon>
        <taxon>Spirochaetales</taxon>
        <taxon>Treponemataceae</taxon>
        <taxon>Treponema</taxon>
    </lineage>
</organism>
<keyword evidence="2 6" id="KW-0238">DNA-binding</keyword>
<evidence type="ECO:0000313" key="7">
    <source>
        <dbReference type="EMBL" id="ERK02711.1"/>
    </source>
</evidence>
<name>U1FQ96_TRESO</name>
<evidence type="ECO:0000313" key="9">
    <source>
        <dbReference type="Proteomes" id="UP000016646"/>
    </source>
</evidence>
<keyword evidence="9" id="KW-1185">Reference proteome</keyword>
<evidence type="ECO:0000313" key="8">
    <source>
        <dbReference type="Proteomes" id="UP000016412"/>
    </source>
</evidence>
<comment type="similarity">
    <text evidence="1 3">Belongs to the bacterial histone-like protein family.</text>
</comment>
<dbReference type="Gene3D" id="4.10.520.10">
    <property type="entry name" value="IHF-like DNA-binding proteins"/>
    <property type="match status" value="1"/>
</dbReference>
<evidence type="ECO:0000256" key="1">
    <source>
        <dbReference type="ARBA" id="ARBA00010529"/>
    </source>
</evidence>
<dbReference type="STRING" id="1125725.HMPREF1325_2342"/>
<feature type="region of interest" description="Disordered" evidence="4">
    <location>
        <begin position="156"/>
        <end position="180"/>
    </location>
</feature>
<dbReference type="Pfam" id="PF00216">
    <property type="entry name" value="Bac_DNA_binding"/>
    <property type="match status" value="1"/>
</dbReference>
<dbReference type="SUPFAM" id="SSF47729">
    <property type="entry name" value="IHF-like DNA-binding proteins"/>
    <property type="match status" value="1"/>
</dbReference>
<accession>U1FQ96</accession>
<comment type="caution">
    <text evidence="6">The sequence shown here is derived from an EMBL/GenBank/DDBJ whole genome shotgun (WGS) entry which is preliminary data.</text>
</comment>
<dbReference type="OrthoDB" id="370541at2"/>
<dbReference type="InterPro" id="IPR000119">
    <property type="entry name" value="Hist_DNA-bd"/>
</dbReference>
<dbReference type="AlphaFoldDB" id="U1FQ96"/>
<dbReference type="InterPro" id="IPR010992">
    <property type="entry name" value="IHF-like_DNA-bd_dom_sf"/>
</dbReference>
<dbReference type="EMBL" id="AUZJ01000009">
    <property type="protein sequence ID" value="ERF61641.1"/>
    <property type="molecule type" value="Genomic_DNA"/>
</dbReference>
<reference evidence="8 9" key="1">
    <citation type="submission" date="2013-08" db="EMBL/GenBank/DDBJ databases">
        <authorList>
            <person name="Durkin A.S."/>
            <person name="Haft D.R."/>
            <person name="McCorrison J."/>
            <person name="Torralba M."/>
            <person name="Gillis M."/>
            <person name="Haft D.H."/>
            <person name="Methe B."/>
            <person name="Sutton G."/>
            <person name="Nelson K.E."/>
        </authorList>
    </citation>
    <scope>NUCLEOTIDE SEQUENCE [LARGE SCALE GENOMIC DNA]</scope>
    <source>
        <strain evidence="7 9">ATCC 35536</strain>
        <strain evidence="6 8">VPI DR56BR1116</strain>
    </source>
</reference>
<proteinExistence type="inferred from homology"/>
<evidence type="ECO:0000313" key="6">
    <source>
        <dbReference type="EMBL" id="ERF61641.1"/>
    </source>
</evidence>
<feature type="region of interest" description="Disordered" evidence="4">
    <location>
        <begin position="122"/>
        <end position="143"/>
    </location>
</feature>
<dbReference type="GO" id="GO:0003677">
    <property type="term" value="F:DNA binding"/>
    <property type="evidence" value="ECO:0007669"/>
    <property type="project" value="UniProtKB-KW"/>
</dbReference>
<evidence type="ECO:0000256" key="3">
    <source>
        <dbReference type="RuleBase" id="RU003939"/>
    </source>
</evidence>
<dbReference type="PATRIC" id="fig|1125725.3.peg.407"/>